<dbReference type="Pfam" id="PF10551">
    <property type="entry name" value="MULE"/>
    <property type="match status" value="1"/>
</dbReference>
<organism evidence="2 3">
    <name type="scientific">Phytophthora megakarya</name>
    <dbReference type="NCBI Taxonomy" id="4795"/>
    <lineage>
        <taxon>Eukaryota</taxon>
        <taxon>Sar</taxon>
        <taxon>Stramenopiles</taxon>
        <taxon>Oomycota</taxon>
        <taxon>Peronosporomycetes</taxon>
        <taxon>Peronosporales</taxon>
        <taxon>Peronosporaceae</taxon>
        <taxon>Phytophthora</taxon>
    </lineage>
</organism>
<keyword evidence="3" id="KW-1185">Reference proteome</keyword>
<accession>A0A225WFF0</accession>
<dbReference type="OrthoDB" id="144454at2759"/>
<protein>
    <recommendedName>
        <fullName evidence="1">MULE transposase domain-containing protein</fullName>
    </recommendedName>
</protein>
<feature type="domain" description="MULE transposase" evidence="1">
    <location>
        <begin position="34"/>
        <end position="109"/>
    </location>
</feature>
<dbReference type="Proteomes" id="UP000198211">
    <property type="component" value="Unassembled WGS sequence"/>
</dbReference>
<name>A0A225WFF0_9STRA</name>
<sequence>MSGSKKRESGFLVGHILRYVQMYAPKFKQCIVFTTYDRSTKGFYPAAFVLCTSRRYEMYFHAIRLILDATDYAMDPEFTYCDLEAGLIRAIREHFPDTSPIACLFHFKQACWRKMKKYRILEKECNIAMKQGVLDMLTVIPQEKVKKKVMAWVKSKIEDKCELAGIKYSEIKWGHYWKYFNRTWIIIFPPNLWNVAPFTRDLLSRTNNPVERFNHEMNGFY</sequence>
<comment type="caution">
    <text evidence="2">The sequence shown here is derived from an EMBL/GenBank/DDBJ whole genome shotgun (WGS) entry which is preliminary data.</text>
</comment>
<evidence type="ECO:0000313" key="2">
    <source>
        <dbReference type="EMBL" id="OWZ16453.1"/>
    </source>
</evidence>
<dbReference type="AlphaFoldDB" id="A0A225WFF0"/>
<evidence type="ECO:0000313" key="3">
    <source>
        <dbReference type="Proteomes" id="UP000198211"/>
    </source>
</evidence>
<dbReference type="InterPro" id="IPR018289">
    <property type="entry name" value="MULE_transposase_dom"/>
</dbReference>
<proteinExistence type="predicted"/>
<dbReference type="EMBL" id="NBNE01000931">
    <property type="protein sequence ID" value="OWZ16453.1"/>
    <property type="molecule type" value="Genomic_DNA"/>
</dbReference>
<evidence type="ECO:0000259" key="1">
    <source>
        <dbReference type="Pfam" id="PF10551"/>
    </source>
</evidence>
<gene>
    <name evidence="2" type="ORF">PHMEG_0009751</name>
</gene>
<reference evidence="3" key="1">
    <citation type="submission" date="2017-03" db="EMBL/GenBank/DDBJ databases">
        <title>Phytopthora megakarya and P. palmivora, two closely related causual agents of cacao black pod achieved similar genome size and gene model numbers by different mechanisms.</title>
        <authorList>
            <person name="Ali S."/>
            <person name="Shao J."/>
            <person name="Larry D.J."/>
            <person name="Kronmiller B."/>
            <person name="Shen D."/>
            <person name="Strem M.D."/>
            <person name="Melnick R.L."/>
            <person name="Guiltinan M.J."/>
            <person name="Tyler B.M."/>
            <person name="Meinhardt L.W."/>
            <person name="Bailey B.A."/>
        </authorList>
    </citation>
    <scope>NUCLEOTIDE SEQUENCE [LARGE SCALE GENOMIC DNA]</scope>
    <source>
        <strain evidence="3">zdho120</strain>
    </source>
</reference>